<dbReference type="Proteomes" id="UP000297703">
    <property type="component" value="Unassembled WGS sequence"/>
</dbReference>
<comment type="caution">
    <text evidence="1">The sequence shown here is derived from an EMBL/GenBank/DDBJ whole genome shotgun (WGS) entry which is preliminary data.</text>
</comment>
<proteinExistence type="predicted"/>
<protein>
    <submittedName>
        <fullName evidence="1">Sodium-dependent glucose transporter 1</fullName>
    </submittedName>
</protein>
<accession>A0A4D9F4Y4</accession>
<keyword evidence="2" id="KW-1185">Reference proteome</keyword>
<keyword evidence="1" id="KW-0762">Sugar transport</keyword>
<keyword evidence="1" id="KW-0813">Transport</keyword>
<name>A0A4D9F4Y4_9SAUR</name>
<sequence>MIINVTKKADPLEIGAETTGTESVLLDLLGPPACDQLLVLFPSCIFRIPNFNGTLKFSGNLLSHFVPLKTMSHIHCVPGRTAALQVTWIAAITWTGSQGWVNHVGWEHREAPGQEGPKMT</sequence>
<dbReference type="AlphaFoldDB" id="A0A4D9F4Y4"/>
<organism evidence="1 2">
    <name type="scientific">Platysternon megacephalum</name>
    <name type="common">big-headed turtle</name>
    <dbReference type="NCBI Taxonomy" id="55544"/>
    <lineage>
        <taxon>Eukaryota</taxon>
        <taxon>Metazoa</taxon>
        <taxon>Chordata</taxon>
        <taxon>Craniata</taxon>
        <taxon>Vertebrata</taxon>
        <taxon>Euteleostomi</taxon>
        <taxon>Archelosauria</taxon>
        <taxon>Testudinata</taxon>
        <taxon>Testudines</taxon>
        <taxon>Cryptodira</taxon>
        <taxon>Durocryptodira</taxon>
        <taxon>Testudinoidea</taxon>
        <taxon>Platysternidae</taxon>
        <taxon>Platysternon</taxon>
    </lineage>
</organism>
<gene>
    <name evidence="1" type="ORF">DR999_PMT01940</name>
</gene>
<dbReference type="EMBL" id="QXTE01000009">
    <property type="protein sequence ID" value="TFK14572.1"/>
    <property type="molecule type" value="Genomic_DNA"/>
</dbReference>
<reference evidence="1 2" key="2">
    <citation type="submission" date="2019-04" db="EMBL/GenBank/DDBJ databases">
        <title>The genome sequence of big-headed turtle.</title>
        <authorList>
            <person name="Gong S."/>
        </authorList>
    </citation>
    <scope>NUCLEOTIDE SEQUENCE [LARGE SCALE GENOMIC DNA]</scope>
    <source>
        <strain evidence="1">DO16091913</strain>
        <tissue evidence="1">Muscle</tissue>
    </source>
</reference>
<reference evidence="1 2" key="1">
    <citation type="submission" date="2019-04" db="EMBL/GenBank/DDBJ databases">
        <title>Draft genome of the big-headed turtle Platysternon megacephalum.</title>
        <authorList>
            <person name="Gong S."/>
        </authorList>
    </citation>
    <scope>NUCLEOTIDE SEQUENCE [LARGE SCALE GENOMIC DNA]</scope>
    <source>
        <strain evidence="1">DO16091913</strain>
        <tissue evidence="1">Muscle</tissue>
    </source>
</reference>
<evidence type="ECO:0000313" key="1">
    <source>
        <dbReference type="EMBL" id="TFK14572.1"/>
    </source>
</evidence>
<evidence type="ECO:0000313" key="2">
    <source>
        <dbReference type="Proteomes" id="UP000297703"/>
    </source>
</evidence>